<dbReference type="AlphaFoldDB" id="A0A8D8ESW8"/>
<evidence type="ECO:0000313" key="1">
    <source>
        <dbReference type="EMBL" id="CAG6445020.1"/>
    </source>
</evidence>
<protein>
    <submittedName>
        <fullName evidence="1">(northern house mosquito) hypothetical protein</fullName>
    </submittedName>
</protein>
<sequence>MTSFGQKGDQLLAQLGSNSSQCGLIFLTGWLSKYARKEVLLTTFAKTNGNVFELFTRKHKQKITEATWKRKYLQNWQQNSLKVLKNCFFQPAIFWQKIRKALDLSEVWN</sequence>
<accession>A0A8D8ESW8</accession>
<dbReference type="EMBL" id="HBUE01004040">
    <property type="protein sequence ID" value="CAG6445020.1"/>
    <property type="molecule type" value="Transcribed_RNA"/>
</dbReference>
<name>A0A8D8ESW8_CULPI</name>
<organism evidence="1">
    <name type="scientific">Culex pipiens</name>
    <name type="common">House mosquito</name>
    <dbReference type="NCBI Taxonomy" id="7175"/>
    <lineage>
        <taxon>Eukaryota</taxon>
        <taxon>Metazoa</taxon>
        <taxon>Ecdysozoa</taxon>
        <taxon>Arthropoda</taxon>
        <taxon>Hexapoda</taxon>
        <taxon>Insecta</taxon>
        <taxon>Pterygota</taxon>
        <taxon>Neoptera</taxon>
        <taxon>Endopterygota</taxon>
        <taxon>Diptera</taxon>
        <taxon>Nematocera</taxon>
        <taxon>Culicoidea</taxon>
        <taxon>Culicidae</taxon>
        <taxon>Culicinae</taxon>
        <taxon>Culicini</taxon>
        <taxon>Culex</taxon>
        <taxon>Culex</taxon>
    </lineage>
</organism>
<reference evidence="1" key="1">
    <citation type="submission" date="2021-05" db="EMBL/GenBank/DDBJ databases">
        <authorList>
            <person name="Alioto T."/>
            <person name="Alioto T."/>
            <person name="Gomez Garrido J."/>
        </authorList>
    </citation>
    <scope>NUCLEOTIDE SEQUENCE</scope>
</reference>
<proteinExistence type="predicted"/>